<dbReference type="Proteomes" id="UP000325785">
    <property type="component" value="Plasmid pRIdsm_01"/>
</dbReference>
<reference evidence="1 3" key="1">
    <citation type="submission" date="2015-04" db="EMBL/GenBank/DDBJ databases">
        <title>The draft genome sequence of Roseovarius indicus B108T.</title>
        <authorList>
            <person name="Li G."/>
            <person name="Lai Q."/>
            <person name="Shao Z."/>
            <person name="Yan P."/>
        </authorList>
    </citation>
    <scope>NUCLEOTIDE SEQUENCE [LARGE SCALE GENOMIC DNA]</scope>
    <source>
        <strain evidence="1 3">B108</strain>
    </source>
</reference>
<keyword evidence="2" id="KW-0614">Plasmid</keyword>
<proteinExistence type="predicted"/>
<evidence type="ECO:0000313" key="3">
    <source>
        <dbReference type="Proteomes" id="UP000051401"/>
    </source>
</evidence>
<name>A0A0T5P711_9RHOB</name>
<evidence type="ECO:0000313" key="1">
    <source>
        <dbReference type="EMBL" id="KRS16909.1"/>
    </source>
</evidence>
<dbReference type="PATRIC" id="fig|540747.5.peg.703"/>
<accession>A0A0T5P711</accession>
<dbReference type="KEGG" id="rid:RIdsm_05395"/>
<dbReference type="AlphaFoldDB" id="A0A0T5P711"/>
<dbReference type="Proteomes" id="UP000051401">
    <property type="component" value="Unassembled WGS sequence"/>
</dbReference>
<gene>
    <name evidence="2" type="ORF">RIdsm_05395</name>
    <name evidence="1" type="ORF">XM52_15075</name>
</gene>
<dbReference type="OrthoDB" id="7867228at2"/>
<dbReference type="EMBL" id="LAXI01000010">
    <property type="protein sequence ID" value="KRS16909.1"/>
    <property type="molecule type" value="Genomic_DNA"/>
</dbReference>
<sequence length="188" mass="21312">MGNDLRHKGLLLDEADFALPQDCDMATLIQAVEAFCKAEFRNEFDHPSLEFFGVVSERLEDTSANPFDSFLKAVWVKPETSFQDIFLKTAEDLGIPEPLAIEAIETGHTESIETQFKDRIRAHLDARDYYSADRLMQYLPDLLSIGLPGVKGADEFDTRGQDMIVDFRVNTYGTGRRILVEIAFNWGQ</sequence>
<organism evidence="1 3">
    <name type="scientific">Roseovarius indicus</name>
    <dbReference type="NCBI Taxonomy" id="540747"/>
    <lineage>
        <taxon>Bacteria</taxon>
        <taxon>Pseudomonadati</taxon>
        <taxon>Pseudomonadota</taxon>
        <taxon>Alphaproteobacteria</taxon>
        <taxon>Rhodobacterales</taxon>
        <taxon>Roseobacteraceae</taxon>
        <taxon>Roseovarius</taxon>
    </lineage>
</organism>
<protein>
    <submittedName>
        <fullName evidence="1">Uncharacterized protein</fullName>
    </submittedName>
</protein>
<evidence type="ECO:0000313" key="2">
    <source>
        <dbReference type="EMBL" id="QEW29550.1"/>
    </source>
</evidence>
<reference evidence="2 4" key="2">
    <citation type="submission" date="2018-08" db="EMBL/GenBank/DDBJ databases">
        <title>Genetic Globetrotter - A new plasmid hitch-hiking vast phylogenetic and geographic distances.</title>
        <authorList>
            <person name="Vollmers J."/>
            <person name="Petersen J."/>
        </authorList>
    </citation>
    <scope>NUCLEOTIDE SEQUENCE [LARGE SCALE GENOMIC DNA]</scope>
    <source>
        <strain evidence="2 4">DSM 26383</strain>
        <plasmid evidence="4">pridsm_01</plasmid>
        <plasmid evidence="2">pRIdsm_01</plasmid>
    </source>
</reference>
<keyword evidence="3" id="KW-1185">Reference proteome</keyword>
<geneLocation type="plasmid" evidence="4">
    <name>pridsm_01</name>
</geneLocation>
<dbReference type="EMBL" id="CP031599">
    <property type="protein sequence ID" value="QEW29550.1"/>
    <property type="molecule type" value="Genomic_DNA"/>
</dbReference>
<evidence type="ECO:0000313" key="4">
    <source>
        <dbReference type="Proteomes" id="UP000325785"/>
    </source>
</evidence>
<dbReference type="RefSeq" id="WP_057816978.1">
    <property type="nucleotide sequence ID" value="NZ_CP031599.1"/>
</dbReference>
<geneLocation type="plasmid" evidence="2">
    <name>pRIdsm_01</name>
</geneLocation>